<accession>A0A0F3IM85</accession>
<gene>
    <name evidence="2" type="ORF">VZ94_09900</name>
</gene>
<dbReference type="Proteomes" id="UP000033684">
    <property type="component" value="Unassembled WGS sequence"/>
</dbReference>
<comment type="caution">
    <text evidence="2">The sequence shown here is derived from an EMBL/GenBank/DDBJ whole genome shotgun (WGS) entry which is preliminary data.</text>
</comment>
<evidence type="ECO:0000313" key="3">
    <source>
        <dbReference type="Proteomes" id="UP000033684"/>
    </source>
</evidence>
<keyword evidence="3" id="KW-1185">Reference proteome</keyword>
<feature type="region of interest" description="Disordered" evidence="1">
    <location>
        <begin position="1"/>
        <end position="23"/>
    </location>
</feature>
<dbReference type="EMBL" id="LAJX01000097">
    <property type="protein sequence ID" value="KJV06649.1"/>
    <property type="molecule type" value="Genomic_DNA"/>
</dbReference>
<name>A0A0F3IM85_9GAMM</name>
<reference evidence="2 3" key="2">
    <citation type="journal article" date="2016" name="Microb. Ecol.">
        <title>Genome Characteristics of a Novel Type I Methanotroph (Sn10-6) Isolated from a Flooded Indian Rice Field.</title>
        <authorList>
            <person name="Rahalkar M.C."/>
            <person name="Pandit P.S."/>
            <person name="Dhakephalkar P.K."/>
            <person name="Pore S."/>
            <person name="Arora P."/>
            <person name="Kapse N."/>
        </authorList>
    </citation>
    <scope>NUCLEOTIDE SEQUENCE [LARGE SCALE GENOMIC DNA]</scope>
    <source>
        <strain evidence="2 3">Sn10-6</strain>
    </source>
</reference>
<evidence type="ECO:0000313" key="2">
    <source>
        <dbReference type="EMBL" id="KJV06649.1"/>
    </source>
</evidence>
<protein>
    <submittedName>
        <fullName evidence="2">Uncharacterized protein</fullName>
    </submittedName>
</protein>
<proteinExistence type="predicted"/>
<reference evidence="3" key="1">
    <citation type="submission" date="2015-03" db="EMBL/GenBank/DDBJ databases">
        <title>Draft genome sequence of a novel methanotroph (Sn10-6) isolated from flooded ricefield rhizosphere in India.</title>
        <authorList>
            <person name="Pandit P.S."/>
            <person name="Pore S.D."/>
            <person name="Arora P."/>
            <person name="Kapse N.G."/>
            <person name="Dhakephalkar P.K."/>
            <person name="Rahalkar M.C."/>
        </authorList>
    </citation>
    <scope>NUCLEOTIDE SEQUENCE [LARGE SCALE GENOMIC DNA]</scope>
    <source>
        <strain evidence="3">Sn10-6</strain>
    </source>
</reference>
<evidence type="ECO:0000256" key="1">
    <source>
        <dbReference type="SAM" id="MobiDB-lite"/>
    </source>
</evidence>
<organism evidence="2 3">
    <name type="scientific">Methylocucumis oryzae</name>
    <dbReference type="NCBI Taxonomy" id="1632867"/>
    <lineage>
        <taxon>Bacteria</taxon>
        <taxon>Pseudomonadati</taxon>
        <taxon>Pseudomonadota</taxon>
        <taxon>Gammaproteobacteria</taxon>
        <taxon>Methylococcales</taxon>
        <taxon>Methylococcaceae</taxon>
        <taxon>Methylocucumis</taxon>
    </lineage>
</organism>
<dbReference type="RefSeq" id="WP_045779107.1">
    <property type="nucleotide sequence ID" value="NZ_LAJX01000097.1"/>
</dbReference>
<dbReference type="AlphaFoldDB" id="A0A0F3IM85"/>
<sequence length="213" mass="24395">MKKKLRNSDFLEPTDYPTNPKNSAISNQGWKLAVTLRAQLNGQPEPSEIQPMSFLLNAIKEGNGNSVTGYLLNLARYPIPIELVESLIDLIEILINEPFNQANKPLFSAQAAILGRLTCNLALDLRQQLIKQVIEGLTKDFSLWPAIPDLSIQLYRFDSHEQRIHVFMTTLTEMARVLPIEKQDYSDFYAFIRRIEAYIPTENYPKLWDVLTS</sequence>